<dbReference type="EMBL" id="JAVLUS010000008">
    <property type="protein sequence ID" value="MDS1114477.1"/>
    <property type="molecule type" value="Genomic_DNA"/>
</dbReference>
<reference evidence="1 2" key="1">
    <citation type="submission" date="2023-08" db="EMBL/GenBank/DDBJ databases">
        <title>Bioegradation of LLDPE and BLDPE plastic by marine bacteria from coast plastic debris.</title>
        <authorList>
            <person name="Rong Z."/>
        </authorList>
    </citation>
    <scope>NUCLEOTIDE SEQUENCE [LARGE SCALE GENOMIC DNA]</scope>
    <source>
        <strain evidence="1 2">Z-2</strain>
    </source>
</reference>
<accession>A0ABU2GTQ5</accession>
<protein>
    <submittedName>
        <fullName evidence="1">DUF2742 domain-containing protein</fullName>
    </submittedName>
</protein>
<keyword evidence="2" id="KW-1185">Reference proteome</keyword>
<comment type="caution">
    <text evidence="1">The sequence shown here is derived from an EMBL/GenBank/DDBJ whole genome shotgun (WGS) entry which is preliminary data.</text>
</comment>
<dbReference type="InterPro" id="IPR024384">
    <property type="entry name" value="DUF2742"/>
</dbReference>
<dbReference type="Pfam" id="PF10888">
    <property type="entry name" value="DUF2742"/>
    <property type="match status" value="1"/>
</dbReference>
<proteinExistence type="predicted"/>
<name>A0ABU2GTQ5_9ACTN</name>
<dbReference type="RefSeq" id="WP_310950609.1">
    <property type="nucleotide sequence ID" value="NZ_JAVLUS010000008.1"/>
</dbReference>
<organism evidence="1 2">
    <name type="scientific">Gordonia westfalica</name>
    <dbReference type="NCBI Taxonomy" id="158898"/>
    <lineage>
        <taxon>Bacteria</taxon>
        <taxon>Bacillati</taxon>
        <taxon>Actinomycetota</taxon>
        <taxon>Actinomycetes</taxon>
        <taxon>Mycobacteriales</taxon>
        <taxon>Gordoniaceae</taxon>
        <taxon>Gordonia</taxon>
    </lineage>
</organism>
<dbReference type="Proteomes" id="UP001265083">
    <property type="component" value="Unassembled WGS sequence"/>
</dbReference>
<gene>
    <name evidence="1" type="ORF">RD149_11945</name>
</gene>
<sequence length="108" mass="12332">MTDPIRWEPVHAFVGRLLAGRHTTITAGTEEWIALPDDDPAKTIAVLTAGSRWCLEQQLDQIDQRRAATKDAAVDIAQARDWSDVARRVRARDQFRRDNPDLRRKKVS</sequence>
<evidence type="ECO:0000313" key="1">
    <source>
        <dbReference type="EMBL" id="MDS1114477.1"/>
    </source>
</evidence>
<evidence type="ECO:0000313" key="2">
    <source>
        <dbReference type="Proteomes" id="UP001265083"/>
    </source>
</evidence>